<keyword evidence="1" id="KW-0472">Membrane</keyword>
<feature type="transmembrane region" description="Helical" evidence="1">
    <location>
        <begin position="58"/>
        <end position="78"/>
    </location>
</feature>
<keyword evidence="1" id="KW-0812">Transmembrane</keyword>
<proteinExistence type="predicted"/>
<keyword evidence="2" id="KW-1185">Reference proteome</keyword>
<reference evidence="2" key="1">
    <citation type="submission" date="2025-05" db="UniProtKB">
        <authorList>
            <consortium name="RefSeq"/>
        </authorList>
    </citation>
    <scope>NUCLEOTIDE SEQUENCE [LARGE SCALE GENOMIC DNA]</scope>
    <source>
        <strain evidence="2">14028-0561.14</strain>
    </source>
</reference>
<protein>
    <submittedName>
        <fullName evidence="3">Uncharacterized protein</fullName>
    </submittedName>
</protein>
<name>A0A6P4HTC4_DROKI</name>
<evidence type="ECO:0000313" key="3">
    <source>
        <dbReference type="RefSeq" id="XP_017018835.1"/>
    </source>
</evidence>
<accession>A0A6P4HTC4</accession>
<keyword evidence="1" id="KW-1133">Transmembrane helix</keyword>
<gene>
    <name evidence="3" type="primary">LOC108072281</name>
</gene>
<feature type="transmembrane region" description="Helical" evidence="1">
    <location>
        <begin position="12"/>
        <end position="38"/>
    </location>
</feature>
<dbReference type="AlphaFoldDB" id="A0A6P4HTC4"/>
<dbReference type="Proteomes" id="UP001652661">
    <property type="component" value="Chromosome 2R"/>
</dbReference>
<evidence type="ECO:0000313" key="2">
    <source>
        <dbReference type="Proteomes" id="UP001652661"/>
    </source>
</evidence>
<dbReference type="OrthoDB" id="8051877at2759"/>
<sequence length="81" mass="8367">MPVAVKLVEALTLVTIMGVILCIGLSVVMAQHTISMIVTFLQPAANIANVALVVTEKILVSMLLGILTLTNVVLKALAAAA</sequence>
<reference evidence="3" key="2">
    <citation type="submission" date="2025-08" db="UniProtKB">
        <authorList>
            <consortium name="RefSeq"/>
        </authorList>
    </citation>
    <scope>IDENTIFICATION</scope>
    <source>
        <strain evidence="3">14028-0561.14</strain>
        <tissue evidence="3">Whole fly</tissue>
    </source>
</reference>
<evidence type="ECO:0000256" key="1">
    <source>
        <dbReference type="SAM" id="Phobius"/>
    </source>
</evidence>
<organism evidence="2 3">
    <name type="scientific">Drosophila kikkawai</name>
    <name type="common">Fruit fly</name>
    <dbReference type="NCBI Taxonomy" id="30033"/>
    <lineage>
        <taxon>Eukaryota</taxon>
        <taxon>Metazoa</taxon>
        <taxon>Ecdysozoa</taxon>
        <taxon>Arthropoda</taxon>
        <taxon>Hexapoda</taxon>
        <taxon>Insecta</taxon>
        <taxon>Pterygota</taxon>
        <taxon>Neoptera</taxon>
        <taxon>Endopterygota</taxon>
        <taxon>Diptera</taxon>
        <taxon>Brachycera</taxon>
        <taxon>Muscomorpha</taxon>
        <taxon>Ephydroidea</taxon>
        <taxon>Drosophilidae</taxon>
        <taxon>Drosophila</taxon>
        <taxon>Sophophora</taxon>
    </lineage>
</organism>
<dbReference type="RefSeq" id="XP_017018835.1">
    <property type="nucleotide sequence ID" value="XM_017163346.3"/>
</dbReference>
<dbReference type="GeneID" id="108072281"/>